<protein>
    <submittedName>
        <fullName evidence="2">Uncharacterized protein</fullName>
    </submittedName>
</protein>
<evidence type="ECO:0000313" key="2">
    <source>
        <dbReference type="EMBL" id="VCW48705.1"/>
    </source>
</evidence>
<organism evidence="2 3">
    <name type="scientific">Gulo gulo</name>
    <name type="common">Wolverine</name>
    <name type="synonym">Gluton</name>
    <dbReference type="NCBI Taxonomy" id="48420"/>
    <lineage>
        <taxon>Eukaryota</taxon>
        <taxon>Metazoa</taxon>
        <taxon>Chordata</taxon>
        <taxon>Craniata</taxon>
        <taxon>Vertebrata</taxon>
        <taxon>Euteleostomi</taxon>
        <taxon>Mammalia</taxon>
        <taxon>Eutheria</taxon>
        <taxon>Laurasiatheria</taxon>
        <taxon>Carnivora</taxon>
        <taxon>Caniformia</taxon>
        <taxon>Musteloidea</taxon>
        <taxon>Mustelidae</taxon>
        <taxon>Guloninae</taxon>
        <taxon>Gulo</taxon>
    </lineage>
</organism>
<keyword evidence="3" id="KW-1185">Reference proteome</keyword>
<dbReference type="Proteomes" id="UP000269945">
    <property type="component" value="Unassembled WGS sequence"/>
</dbReference>
<accession>A0A9X9PST1</accession>
<evidence type="ECO:0000313" key="3">
    <source>
        <dbReference type="Proteomes" id="UP000269945"/>
    </source>
</evidence>
<dbReference type="EMBL" id="CYRY02000103">
    <property type="protein sequence ID" value="VCW48705.1"/>
    <property type="molecule type" value="Genomic_DNA"/>
</dbReference>
<gene>
    <name evidence="2" type="ORF">BN2614_LOCUS1</name>
</gene>
<proteinExistence type="predicted"/>
<comment type="caution">
    <text evidence="2">The sequence shown here is derived from an EMBL/GenBank/DDBJ whole genome shotgun (WGS) entry which is preliminary data.</text>
</comment>
<dbReference type="AlphaFoldDB" id="A0A9X9PST1"/>
<name>A0A9X9PST1_GULGU</name>
<reference evidence="2 3" key="1">
    <citation type="submission" date="2018-10" db="EMBL/GenBank/DDBJ databases">
        <authorList>
            <person name="Ekblom R."/>
            <person name="Jareborg N."/>
        </authorList>
    </citation>
    <scope>NUCLEOTIDE SEQUENCE [LARGE SCALE GENOMIC DNA]</scope>
    <source>
        <tissue evidence="2">Muscle</tissue>
    </source>
</reference>
<feature type="non-terminal residue" evidence="2">
    <location>
        <position position="1"/>
    </location>
</feature>
<feature type="region of interest" description="Disordered" evidence="1">
    <location>
        <begin position="1"/>
        <end position="35"/>
    </location>
</feature>
<sequence length="58" mass="6162">PALRKENRNGINTGSAPVRPGQSLGSHPSTPEGKGASCFHLFVTKDIDCSIRRNVISS</sequence>
<evidence type="ECO:0000256" key="1">
    <source>
        <dbReference type="SAM" id="MobiDB-lite"/>
    </source>
</evidence>